<dbReference type="EMBL" id="WNKS01000011">
    <property type="protein sequence ID" value="MTV31856.1"/>
    <property type="molecule type" value="Genomic_DNA"/>
</dbReference>
<dbReference type="RefSeq" id="WP_155446538.1">
    <property type="nucleotide sequence ID" value="NZ_JAOQNR010000015.1"/>
</dbReference>
<gene>
    <name evidence="1" type="ORF">GJ654_12755</name>
</gene>
<evidence type="ECO:0000313" key="1">
    <source>
        <dbReference type="EMBL" id="MTV31856.1"/>
    </source>
</evidence>
<accession>A0A6N8DPS4</accession>
<name>A0A6N8DPS4_RHOAC</name>
<dbReference type="OrthoDB" id="6065087at2"/>
<reference evidence="1 2" key="1">
    <citation type="submission" date="2019-11" db="EMBL/GenBank/DDBJ databases">
        <title>Whole-genome sequence of a Rhodoblastus acidophilus DSM 142.</title>
        <authorList>
            <person name="Kyndt J.A."/>
            <person name="Meyer T.E."/>
        </authorList>
    </citation>
    <scope>NUCLEOTIDE SEQUENCE [LARGE SCALE GENOMIC DNA]</scope>
    <source>
        <strain evidence="1 2">DSM 142</strain>
    </source>
</reference>
<evidence type="ECO:0000313" key="2">
    <source>
        <dbReference type="Proteomes" id="UP000439113"/>
    </source>
</evidence>
<dbReference type="Proteomes" id="UP000439113">
    <property type="component" value="Unassembled WGS sequence"/>
</dbReference>
<dbReference type="AlphaFoldDB" id="A0A6N8DPS4"/>
<protein>
    <submittedName>
        <fullName evidence="1">Uncharacterized protein</fullName>
    </submittedName>
</protein>
<sequence>MQQATKERVLLWLKHDEDGAKRDLEGVRDLIRGTYRLDLNSGNFARLSRSLLAFNYMRLMGNFVAANFTEIYRPAMVHGLLPYLQDGLRPLIKNVTRVFSDERDHRGTMRRARKRTRHHQKPSWISLVARNRIRRDEISSKPCDANERVIRFPQDRFAIRENEIARKSFRRRADFRASGIRFPN</sequence>
<organism evidence="1 2">
    <name type="scientific">Rhodoblastus acidophilus</name>
    <name type="common">Rhodopseudomonas acidophila</name>
    <dbReference type="NCBI Taxonomy" id="1074"/>
    <lineage>
        <taxon>Bacteria</taxon>
        <taxon>Pseudomonadati</taxon>
        <taxon>Pseudomonadota</taxon>
        <taxon>Alphaproteobacteria</taxon>
        <taxon>Hyphomicrobiales</taxon>
        <taxon>Rhodoblastaceae</taxon>
        <taxon>Rhodoblastus</taxon>
    </lineage>
</organism>
<proteinExistence type="predicted"/>
<comment type="caution">
    <text evidence="1">The sequence shown here is derived from an EMBL/GenBank/DDBJ whole genome shotgun (WGS) entry which is preliminary data.</text>
</comment>